<dbReference type="OrthoDB" id="445433at2759"/>
<evidence type="ECO:0000313" key="3">
    <source>
        <dbReference type="Proteomes" id="UP001152797"/>
    </source>
</evidence>
<dbReference type="EMBL" id="CAMXCT020006549">
    <property type="protein sequence ID" value="CAL1169141.1"/>
    <property type="molecule type" value="Genomic_DNA"/>
</dbReference>
<protein>
    <submittedName>
        <fullName evidence="1">Uncharacterized protein</fullName>
    </submittedName>
</protein>
<accession>A0A9P1DUK4</accession>
<name>A0A9P1DUK4_9DINO</name>
<reference evidence="1" key="1">
    <citation type="submission" date="2022-10" db="EMBL/GenBank/DDBJ databases">
        <authorList>
            <person name="Chen Y."/>
            <person name="Dougan E. K."/>
            <person name="Chan C."/>
            <person name="Rhodes N."/>
            <person name="Thang M."/>
        </authorList>
    </citation>
    <scope>NUCLEOTIDE SEQUENCE</scope>
</reference>
<dbReference type="AlphaFoldDB" id="A0A9P1DUK4"/>
<evidence type="ECO:0000313" key="2">
    <source>
        <dbReference type="EMBL" id="CAL1169141.1"/>
    </source>
</evidence>
<organism evidence="1">
    <name type="scientific">Cladocopium goreaui</name>
    <dbReference type="NCBI Taxonomy" id="2562237"/>
    <lineage>
        <taxon>Eukaryota</taxon>
        <taxon>Sar</taxon>
        <taxon>Alveolata</taxon>
        <taxon>Dinophyceae</taxon>
        <taxon>Suessiales</taxon>
        <taxon>Symbiodiniaceae</taxon>
        <taxon>Cladocopium</taxon>
    </lineage>
</organism>
<sequence length="87" mass="9920">MLDLLKLLKSAGFKRLLLENQEVFEELSASGRTLPCDSMFEQAVLQDFSAPILWCTAMLALSYQAGCDWVPRTVCPRIRSDTWHSRL</sequence>
<gene>
    <name evidence="1" type="ORF">C1SCF055_LOCUS40576</name>
</gene>
<evidence type="ECO:0000313" key="1">
    <source>
        <dbReference type="EMBL" id="CAI4015766.1"/>
    </source>
</evidence>
<keyword evidence="3" id="KW-1185">Reference proteome</keyword>
<dbReference type="EMBL" id="CAMXCT010006549">
    <property type="protein sequence ID" value="CAI4015766.1"/>
    <property type="molecule type" value="Genomic_DNA"/>
</dbReference>
<reference evidence="2" key="2">
    <citation type="submission" date="2024-04" db="EMBL/GenBank/DDBJ databases">
        <authorList>
            <person name="Chen Y."/>
            <person name="Shah S."/>
            <person name="Dougan E. K."/>
            <person name="Thang M."/>
            <person name="Chan C."/>
        </authorList>
    </citation>
    <scope>NUCLEOTIDE SEQUENCE [LARGE SCALE GENOMIC DNA]</scope>
</reference>
<proteinExistence type="predicted"/>
<comment type="caution">
    <text evidence="1">The sequence shown here is derived from an EMBL/GenBank/DDBJ whole genome shotgun (WGS) entry which is preliminary data.</text>
</comment>
<dbReference type="EMBL" id="CAMXCT030006549">
    <property type="protein sequence ID" value="CAL4803078.1"/>
    <property type="molecule type" value="Genomic_DNA"/>
</dbReference>
<dbReference type="Proteomes" id="UP001152797">
    <property type="component" value="Unassembled WGS sequence"/>
</dbReference>